<keyword evidence="11" id="KW-1185">Reference proteome</keyword>
<evidence type="ECO:0000256" key="6">
    <source>
        <dbReference type="SAM" id="MobiDB-lite"/>
    </source>
</evidence>
<dbReference type="InterPro" id="IPR003783">
    <property type="entry name" value="Regulatory_RecX"/>
</dbReference>
<feature type="domain" description="RecX second three-helical" evidence="7">
    <location>
        <begin position="77"/>
        <end position="118"/>
    </location>
</feature>
<name>A0A402DRV8_9CELL</name>
<dbReference type="Pfam" id="PF21981">
    <property type="entry name" value="RecX_HTH3"/>
    <property type="match status" value="1"/>
</dbReference>
<dbReference type="Gene3D" id="1.10.10.10">
    <property type="entry name" value="Winged helix-like DNA-binding domain superfamily/Winged helix DNA-binding domain"/>
    <property type="match status" value="1"/>
</dbReference>
<dbReference type="PANTHER" id="PTHR33602:SF1">
    <property type="entry name" value="REGULATORY PROTEIN RECX FAMILY PROTEIN"/>
    <property type="match status" value="1"/>
</dbReference>
<dbReference type="AlphaFoldDB" id="A0A402DRV8"/>
<dbReference type="InterPro" id="IPR053924">
    <property type="entry name" value="RecX_HTH_2nd"/>
</dbReference>
<dbReference type="PANTHER" id="PTHR33602">
    <property type="entry name" value="REGULATORY PROTEIN RECX FAMILY PROTEIN"/>
    <property type="match status" value="1"/>
</dbReference>
<evidence type="ECO:0000256" key="1">
    <source>
        <dbReference type="ARBA" id="ARBA00004496"/>
    </source>
</evidence>
<evidence type="ECO:0000256" key="2">
    <source>
        <dbReference type="ARBA" id="ARBA00009695"/>
    </source>
</evidence>
<dbReference type="InterPro" id="IPR053926">
    <property type="entry name" value="RecX_HTH_1st"/>
</dbReference>
<evidence type="ECO:0000259" key="7">
    <source>
        <dbReference type="Pfam" id="PF02631"/>
    </source>
</evidence>
<sequence length="191" mass="20798">MNRGHRRGRASEPPPTGSAAHDTEPDPESVARAIALRMLTGAPRSRAQLAEAMGRRDVPEEVAERVLDRFTEVGLVDDAAYAETLVRTRHAERGLSRRALAVELRRKGVGDEDAERALEQIDTEDEESAARHLVRRRLAATAGLDAQTRARRTFAALGRKGYPPGLVARLVREELAADGLDTPPLTGADPD</sequence>
<evidence type="ECO:0000256" key="3">
    <source>
        <dbReference type="ARBA" id="ARBA00018111"/>
    </source>
</evidence>
<comment type="function">
    <text evidence="5">Modulates RecA activity.</text>
</comment>
<dbReference type="Proteomes" id="UP000289954">
    <property type="component" value="Unassembled WGS sequence"/>
</dbReference>
<evidence type="ECO:0000256" key="5">
    <source>
        <dbReference type="HAMAP-Rule" id="MF_01114"/>
    </source>
</evidence>
<gene>
    <name evidence="5 10" type="primary">recX</name>
    <name evidence="10" type="ORF">CBZ_19180</name>
</gene>
<feature type="domain" description="RecX third three-helical" evidence="8">
    <location>
        <begin position="125"/>
        <end position="169"/>
    </location>
</feature>
<organism evidence="10 11">
    <name type="scientific">Cellulomonas biazotea</name>
    <dbReference type="NCBI Taxonomy" id="1709"/>
    <lineage>
        <taxon>Bacteria</taxon>
        <taxon>Bacillati</taxon>
        <taxon>Actinomycetota</taxon>
        <taxon>Actinomycetes</taxon>
        <taxon>Micrococcales</taxon>
        <taxon>Cellulomonadaceae</taxon>
        <taxon>Cellulomonas</taxon>
    </lineage>
</organism>
<dbReference type="Pfam" id="PF21982">
    <property type="entry name" value="RecX_HTH1"/>
    <property type="match status" value="1"/>
</dbReference>
<evidence type="ECO:0000313" key="10">
    <source>
        <dbReference type="EMBL" id="GCE76862.1"/>
    </source>
</evidence>
<comment type="similarity">
    <text evidence="2 5">Belongs to the RecX family.</text>
</comment>
<comment type="subcellular location">
    <subcellularLocation>
        <location evidence="1 5">Cytoplasm</location>
    </subcellularLocation>
</comment>
<dbReference type="GO" id="GO:0005737">
    <property type="term" value="C:cytoplasm"/>
    <property type="evidence" value="ECO:0007669"/>
    <property type="project" value="UniProtKB-SubCell"/>
</dbReference>
<dbReference type="Pfam" id="PF02631">
    <property type="entry name" value="RecX_HTH2"/>
    <property type="match status" value="1"/>
</dbReference>
<dbReference type="GO" id="GO:0006282">
    <property type="term" value="P:regulation of DNA repair"/>
    <property type="evidence" value="ECO:0007669"/>
    <property type="project" value="UniProtKB-UniRule"/>
</dbReference>
<dbReference type="InterPro" id="IPR053925">
    <property type="entry name" value="RecX_HTH_3rd"/>
</dbReference>
<proteinExistence type="inferred from homology"/>
<evidence type="ECO:0000256" key="4">
    <source>
        <dbReference type="ARBA" id="ARBA00022490"/>
    </source>
</evidence>
<comment type="caution">
    <text evidence="10">The sequence shown here is derived from an EMBL/GenBank/DDBJ whole genome shotgun (WGS) entry which is preliminary data.</text>
</comment>
<dbReference type="InterPro" id="IPR036388">
    <property type="entry name" value="WH-like_DNA-bd_sf"/>
</dbReference>
<keyword evidence="4 5" id="KW-0963">Cytoplasm</keyword>
<evidence type="ECO:0000259" key="8">
    <source>
        <dbReference type="Pfam" id="PF21981"/>
    </source>
</evidence>
<feature type="region of interest" description="Disordered" evidence="6">
    <location>
        <begin position="1"/>
        <end position="29"/>
    </location>
</feature>
<dbReference type="HAMAP" id="MF_01114">
    <property type="entry name" value="RecX"/>
    <property type="match status" value="1"/>
</dbReference>
<feature type="domain" description="RecX first three-helical" evidence="9">
    <location>
        <begin position="31"/>
        <end position="69"/>
    </location>
</feature>
<evidence type="ECO:0000259" key="9">
    <source>
        <dbReference type="Pfam" id="PF21982"/>
    </source>
</evidence>
<accession>A0A402DRV8</accession>
<dbReference type="EMBL" id="BIMR01000140">
    <property type="protein sequence ID" value="GCE76862.1"/>
    <property type="molecule type" value="Genomic_DNA"/>
</dbReference>
<protein>
    <recommendedName>
        <fullName evidence="3 5">Regulatory protein RecX</fullName>
    </recommendedName>
</protein>
<evidence type="ECO:0000313" key="11">
    <source>
        <dbReference type="Proteomes" id="UP000289954"/>
    </source>
</evidence>
<reference evidence="10 11" key="1">
    <citation type="submission" date="2019-01" db="EMBL/GenBank/DDBJ databases">
        <title>Draft genome sequence of Cellulomonas takizawaensis strain TKZ-21.</title>
        <authorList>
            <person name="Yamamura H."/>
            <person name="Hayashi T."/>
            <person name="Hamada M."/>
            <person name="Serisawa Y."/>
            <person name="Matsuyama K."/>
            <person name="Nakagawa Y."/>
            <person name="Otoguro M."/>
            <person name="Yanagida F."/>
            <person name="Hayakawa M."/>
        </authorList>
    </citation>
    <scope>NUCLEOTIDE SEQUENCE [LARGE SCALE GENOMIC DNA]</scope>
    <source>
        <strain evidence="10 11">NBRC12680</strain>
    </source>
</reference>
<dbReference type="OrthoDB" id="5244465at2"/>